<sequence>MALFTDAALSSPSLIYRRHQGTSICDPHDGDPSLVVECWYNCTLEDIAGEDKKRRLPEGTGTNNSVVQKSSSC</sequence>
<evidence type="ECO:0000313" key="3">
    <source>
        <dbReference type="Proteomes" id="UP000823388"/>
    </source>
</evidence>
<dbReference type="EMBL" id="CM029051">
    <property type="protein sequence ID" value="KAG2560350.1"/>
    <property type="molecule type" value="Genomic_DNA"/>
</dbReference>
<protein>
    <submittedName>
        <fullName evidence="2">Uncharacterized protein</fullName>
    </submittedName>
</protein>
<dbReference type="AlphaFoldDB" id="A0A8T0PFG0"/>
<proteinExistence type="predicted"/>
<evidence type="ECO:0000313" key="2">
    <source>
        <dbReference type="EMBL" id="KAG2560350.1"/>
    </source>
</evidence>
<reference evidence="2" key="1">
    <citation type="submission" date="2020-05" db="EMBL/GenBank/DDBJ databases">
        <title>WGS assembly of Panicum virgatum.</title>
        <authorList>
            <person name="Lovell J.T."/>
            <person name="Jenkins J."/>
            <person name="Shu S."/>
            <person name="Juenger T.E."/>
            <person name="Schmutz J."/>
        </authorList>
    </citation>
    <scope>NUCLEOTIDE SEQUENCE</scope>
    <source>
        <strain evidence="2">AP13</strain>
    </source>
</reference>
<comment type="caution">
    <text evidence="2">The sequence shown here is derived from an EMBL/GenBank/DDBJ whole genome shotgun (WGS) entry which is preliminary data.</text>
</comment>
<dbReference type="Proteomes" id="UP000823388">
    <property type="component" value="Chromosome 8K"/>
</dbReference>
<evidence type="ECO:0000256" key="1">
    <source>
        <dbReference type="SAM" id="MobiDB-lite"/>
    </source>
</evidence>
<feature type="region of interest" description="Disordered" evidence="1">
    <location>
        <begin position="51"/>
        <end position="73"/>
    </location>
</feature>
<accession>A0A8T0PFG0</accession>
<gene>
    <name evidence="2" type="ORF">PVAP13_8KG057052</name>
</gene>
<feature type="compositionally biased region" description="Polar residues" evidence="1">
    <location>
        <begin position="60"/>
        <end position="73"/>
    </location>
</feature>
<keyword evidence="3" id="KW-1185">Reference proteome</keyword>
<name>A0A8T0PFG0_PANVG</name>
<organism evidence="2 3">
    <name type="scientific">Panicum virgatum</name>
    <name type="common">Blackwell switchgrass</name>
    <dbReference type="NCBI Taxonomy" id="38727"/>
    <lineage>
        <taxon>Eukaryota</taxon>
        <taxon>Viridiplantae</taxon>
        <taxon>Streptophyta</taxon>
        <taxon>Embryophyta</taxon>
        <taxon>Tracheophyta</taxon>
        <taxon>Spermatophyta</taxon>
        <taxon>Magnoliopsida</taxon>
        <taxon>Liliopsida</taxon>
        <taxon>Poales</taxon>
        <taxon>Poaceae</taxon>
        <taxon>PACMAD clade</taxon>
        <taxon>Panicoideae</taxon>
        <taxon>Panicodae</taxon>
        <taxon>Paniceae</taxon>
        <taxon>Panicinae</taxon>
        <taxon>Panicum</taxon>
        <taxon>Panicum sect. Hiantes</taxon>
    </lineage>
</organism>